<name>A0A4R2NSI1_9FLAO</name>
<gene>
    <name evidence="1" type="ORF">EV195_106232</name>
</gene>
<reference evidence="1 2" key="1">
    <citation type="submission" date="2019-03" db="EMBL/GenBank/DDBJ databases">
        <title>Genomic Encyclopedia of Type Strains, Phase IV (KMG-IV): sequencing the most valuable type-strain genomes for metagenomic binning, comparative biology and taxonomic classification.</title>
        <authorList>
            <person name="Goeker M."/>
        </authorList>
    </citation>
    <scope>NUCLEOTIDE SEQUENCE [LARGE SCALE GENOMIC DNA]</scope>
    <source>
        <strain evidence="1 2">DSM 14836</strain>
    </source>
</reference>
<sequence>MKTEYKEGYVLISSEENSFSEFYNLFADKHVELTENNVIINISSNLLANEEEISLFLESADIHQESGTTFVVVYQNVDVDNFPETFNIVPTLQEAEDVLEMENIQRDLGF</sequence>
<proteinExistence type="predicted"/>
<dbReference type="AlphaFoldDB" id="A0A4R2NSI1"/>
<dbReference type="OrthoDB" id="1442602at2"/>
<organism evidence="1 2">
    <name type="scientific">Tenacibaculum skagerrakense</name>
    <dbReference type="NCBI Taxonomy" id="186571"/>
    <lineage>
        <taxon>Bacteria</taxon>
        <taxon>Pseudomonadati</taxon>
        <taxon>Bacteroidota</taxon>
        <taxon>Flavobacteriia</taxon>
        <taxon>Flavobacteriales</taxon>
        <taxon>Flavobacteriaceae</taxon>
        <taxon>Tenacibaculum</taxon>
    </lineage>
</organism>
<dbReference type="Proteomes" id="UP000294564">
    <property type="component" value="Unassembled WGS sequence"/>
</dbReference>
<dbReference type="EMBL" id="SLXM01000006">
    <property type="protein sequence ID" value="TCP24424.1"/>
    <property type="molecule type" value="Genomic_DNA"/>
</dbReference>
<keyword evidence="2" id="KW-1185">Reference proteome</keyword>
<dbReference type="RefSeq" id="WP_132795091.1">
    <property type="nucleotide sequence ID" value="NZ_SLXM01000006.1"/>
</dbReference>
<protein>
    <submittedName>
        <fullName evidence="1">Uncharacterized protein</fullName>
    </submittedName>
</protein>
<accession>A0A4R2NSI1</accession>
<evidence type="ECO:0000313" key="1">
    <source>
        <dbReference type="EMBL" id="TCP24424.1"/>
    </source>
</evidence>
<evidence type="ECO:0000313" key="2">
    <source>
        <dbReference type="Proteomes" id="UP000294564"/>
    </source>
</evidence>
<comment type="caution">
    <text evidence="1">The sequence shown here is derived from an EMBL/GenBank/DDBJ whole genome shotgun (WGS) entry which is preliminary data.</text>
</comment>